<dbReference type="EnsemblPlants" id="AET3Gv20751500.3">
    <property type="protein sequence ID" value="AET3Gv20751500.3"/>
    <property type="gene ID" value="AET3Gv20751500"/>
</dbReference>
<sequence>KGWSVADSNARCDLCPALESVDHLLLRCRPVNALWHRLLLGPLALHSPDIQSFVCQAVDQLAFKHKWNVTFAACVVTVWQARNDRLSTTSAGRSLTLGSMQLI</sequence>
<dbReference type="AlphaFoldDB" id="A0A453FQZ2"/>
<reference evidence="1" key="5">
    <citation type="journal article" date="2021" name="G3 (Bethesda)">
        <title>Aegilops tauschii genome assembly Aet v5.0 features greater sequence contiguity and improved annotation.</title>
        <authorList>
            <person name="Wang L."/>
            <person name="Zhu T."/>
            <person name="Rodriguez J.C."/>
            <person name="Deal K.R."/>
            <person name="Dubcovsky J."/>
            <person name="McGuire P.E."/>
            <person name="Lux T."/>
            <person name="Spannagl M."/>
            <person name="Mayer K.F.X."/>
            <person name="Baldrich P."/>
            <person name="Meyers B.C."/>
            <person name="Huo N."/>
            <person name="Gu Y.Q."/>
            <person name="Zhou H."/>
            <person name="Devos K.M."/>
            <person name="Bennetzen J.L."/>
            <person name="Unver T."/>
            <person name="Budak H."/>
            <person name="Gulick P.J."/>
            <person name="Galiba G."/>
            <person name="Kalapos B."/>
            <person name="Nelson D.R."/>
            <person name="Li P."/>
            <person name="You F.M."/>
            <person name="Luo M.C."/>
            <person name="Dvorak J."/>
        </authorList>
    </citation>
    <scope>NUCLEOTIDE SEQUENCE [LARGE SCALE GENOMIC DNA]</scope>
    <source>
        <strain evidence="1">cv. AL8/78</strain>
    </source>
</reference>
<dbReference type="Proteomes" id="UP000015105">
    <property type="component" value="Chromosome 3D"/>
</dbReference>
<evidence type="ECO:0000313" key="2">
    <source>
        <dbReference type="Proteomes" id="UP000015105"/>
    </source>
</evidence>
<dbReference type="Gramene" id="AET3Gv20751500.3">
    <property type="protein sequence ID" value="AET3Gv20751500.3"/>
    <property type="gene ID" value="AET3Gv20751500"/>
</dbReference>
<keyword evidence="2" id="KW-1185">Reference proteome</keyword>
<evidence type="ECO:0008006" key="3">
    <source>
        <dbReference type="Google" id="ProtNLM"/>
    </source>
</evidence>
<reference evidence="1" key="3">
    <citation type="journal article" date="2017" name="Nature">
        <title>Genome sequence of the progenitor of the wheat D genome Aegilops tauschii.</title>
        <authorList>
            <person name="Luo M.C."/>
            <person name="Gu Y.Q."/>
            <person name="Puiu D."/>
            <person name="Wang H."/>
            <person name="Twardziok S.O."/>
            <person name="Deal K.R."/>
            <person name="Huo N."/>
            <person name="Zhu T."/>
            <person name="Wang L."/>
            <person name="Wang Y."/>
            <person name="McGuire P.E."/>
            <person name="Liu S."/>
            <person name="Long H."/>
            <person name="Ramasamy R.K."/>
            <person name="Rodriguez J.C."/>
            <person name="Van S.L."/>
            <person name="Yuan L."/>
            <person name="Wang Z."/>
            <person name="Xia Z."/>
            <person name="Xiao L."/>
            <person name="Anderson O.D."/>
            <person name="Ouyang S."/>
            <person name="Liang Y."/>
            <person name="Zimin A.V."/>
            <person name="Pertea G."/>
            <person name="Qi P."/>
            <person name="Bennetzen J.L."/>
            <person name="Dai X."/>
            <person name="Dawson M.W."/>
            <person name="Muller H.G."/>
            <person name="Kugler K."/>
            <person name="Rivarola-Duarte L."/>
            <person name="Spannagl M."/>
            <person name="Mayer K.F.X."/>
            <person name="Lu F.H."/>
            <person name="Bevan M.W."/>
            <person name="Leroy P."/>
            <person name="Li P."/>
            <person name="You F.M."/>
            <person name="Sun Q."/>
            <person name="Liu Z."/>
            <person name="Lyons E."/>
            <person name="Wicker T."/>
            <person name="Salzberg S.L."/>
            <person name="Devos K.M."/>
            <person name="Dvorak J."/>
        </authorList>
    </citation>
    <scope>NUCLEOTIDE SEQUENCE [LARGE SCALE GENOMIC DNA]</scope>
    <source>
        <strain evidence="1">cv. AL8/78</strain>
    </source>
</reference>
<evidence type="ECO:0000313" key="1">
    <source>
        <dbReference type="EnsemblPlants" id="AET3Gv20751500.3"/>
    </source>
</evidence>
<reference evidence="1" key="4">
    <citation type="submission" date="2019-03" db="UniProtKB">
        <authorList>
            <consortium name="EnsemblPlants"/>
        </authorList>
    </citation>
    <scope>IDENTIFICATION</scope>
</reference>
<name>A0A453FQZ2_AEGTS</name>
<protein>
    <recommendedName>
        <fullName evidence="3">Reverse transcriptase zinc-binding domain-containing protein</fullName>
    </recommendedName>
</protein>
<reference evidence="2" key="1">
    <citation type="journal article" date="2014" name="Science">
        <title>Ancient hybridizations among the ancestral genomes of bread wheat.</title>
        <authorList>
            <consortium name="International Wheat Genome Sequencing Consortium,"/>
            <person name="Marcussen T."/>
            <person name="Sandve S.R."/>
            <person name="Heier L."/>
            <person name="Spannagl M."/>
            <person name="Pfeifer M."/>
            <person name="Jakobsen K.S."/>
            <person name="Wulff B.B."/>
            <person name="Steuernagel B."/>
            <person name="Mayer K.F."/>
            <person name="Olsen O.A."/>
        </authorList>
    </citation>
    <scope>NUCLEOTIDE SEQUENCE [LARGE SCALE GENOMIC DNA]</scope>
    <source>
        <strain evidence="2">cv. AL8/78</strain>
    </source>
</reference>
<organism evidence="1 2">
    <name type="scientific">Aegilops tauschii subsp. strangulata</name>
    <name type="common">Goatgrass</name>
    <dbReference type="NCBI Taxonomy" id="200361"/>
    <lineage>
        <taxon>Eukaryota</taxon>
        <taxon>Viridiplantae</taxon>
        <taxon>Streptophyta</taxon>
        <taxon>Embryophyta</taxon>
        <taxon>Tracheophyta</taxon>
        <taxon>Spermatophyta</taxon>
        <taxon>Magnoliopsida</taxon>
        <taxon>Liliopsida</taxon>
        <taxon>Poales</taxon>
        <taxon>Poaceae</taxon>
        <taxon>BOP clade</taxon>
        <taxon>Pooideae</taxon>
        <taxon>Triticodae</taxon>
        <taxon>Triticeae</taxon>
        <taxon>Triticinae</taxon>
        <taxon>Aegilops</taxon>
    </lineage>
</organism>
<proteinExistence type="predicted"/>
<reference evidence="2" key="2">
    <citation type="journal article" date="2017" name="Nat. Plants">
        <title>The Aegilops tauschii genome reveals multiple impacts of transposons.</title>
        <authorList>
            <person name="Zhao G."/>
            <person name="Zou C."/>
            <person name="Li K."/>
            <person name="Wang K."/>
            <person name="Li T."/>
            <person name="Gao L."/>
            <person name="Zhang X."/>
            <person name="Wang H."/>
            <person name="Yang Z."/>
            <person name="Liu X."/>
            <person name="Jiang W."/>
            <person name="Mao L."/>
            <person name="Kong X."/>
            <person name="Jiao Y."/>
            <person name="Jia J."/>
        </authorList>
    </citation>
    <scope>NUCLEOTIDE SEQUENCE [LARGE SCALE GENOMIC DNA]</scope>
    <source>
        <strain evidence="2">cv. AL8/78</strain>
    </source>
</reference>
<accession>A0A453FQZ2</accession>